<dbReference type="AlphaFoldDB" id="A0A3M9M6J7"/>
<keyword evidence="2" id="KW-0378">Hydrolase</keyword>
<protein>
    <submittedName>
        <fullName evidence="5">M20 family peptidase</fullName>
    </submittedName>
</protein>
<dbReference type="Proteomes" id="UP000271678">
    <property type="component" value="Unassembled WGS sequence"/>
</dbReference>
<feature type="active site" description="Proton acceptor" evidence="3">
    <location>
        <position position="132"/>
    </location>
</feature>
<evidence type="ECO:0000256" key="2">
    <source>
        <dbReference type="ARBA" id="ARBA00022801"/>
    </source>
</evidence>
<name>A0A3M9M6J7_9MICO</name>
<dbReference type="InterPro" id="IPR017150">
    <property type="entry name" value="Pept_M20_glutamate_carboxypep"/>
</dbReference>
<dbReference type="CDD" id="cd03885">
    <property type="entry name" value="M20_CPDG2"/>
    <property type="match status" value="1"/>
</dbReference>
<dbReference type="PANTHER" id="PTHR43808:SF9">
    <property type="entry name" value="BLL0789 PROTEIN"/>
    <property type="match status" value="1"/>
</dbReference>
<keyword evidence="6" id="KW-1185">Reference proteome</keyword>
<dbReference type="SUPFAM" id="SSF55031">
    <property type="entry name" value="Bacterial exopeptidase dimerisation domain"/>
    <property type="match status" value="1"/>
</dbReference>
<dbReference type="PIRSF" id="PIRSF037238">
    <property type="entry name" value="Carboxypeptidase_G2"/>
    <property type="match status" value="1"/>
</dbReference>
<proteinExistence type="predicted"/>
<evidence type="ECO:0000256" key="3">
    <source>
        <dbReference type="PIRSR" id="PIRSR037238-1"/>
    </source>
</evidence>
<organism evidence="5 6">
    <name type="scientific">Flexivirga caeni</name>
    <dbReference type="NCBI Taxonomy" id="2294115"/>
    <lineage>
        <taxon>Bacteria</taxon>
        <taxon>Bacillati</taxon>
        <taxon>Actinomycetota</taxon>
        <taxon>Actinomycetes</taxon>
        <taxon>Micrococcales</taxon>
        <taxon>Dermacoccaceae</taxon>
        <taxon>Flexivirga</taxon>
    </lineage>
</organism>
<dbReference type="SUPFAM" id="SSF53187">
    <property type="entry name" value="Zn-dependent exopeptidases"/>
    <property type="match status" value="1"/>
</dbReference>
<dbReference type="InterPro" id="IPR050072">
    <property type="entry name" value="Peptidase_M20A"/>
</dbReference>
<reference evidence="5 6" key="1">
    <citation type="submission" date="2018-11" db="EMBL/GenBank/DDBJ databases">
        <title>Draft genome of Simplicispira Flexivirga sp. BO-16.</title>
        <authorList>
            <person name="Im W.T."/>
        </authorList>
    </citation>
    <scope>NUCLEOTIDE SEQUENCE [LARGE SCALE GENOMIC DNA]</scope>
    <source>
        <strain evidence="5 6">BO-16</strain>
    </source>
</reference>
<evidence type="ECO:0000313" key="6">
    <source>
        <dbReference type="Proteomes" id="UP000271678"/>
    </source>
</evidence>
<dbReference type="Pfam" id="PF07687">
    <property type="entry name" value="M20_dimer"/>
    <property type="match status" value="1"/>
</dbReference>
<accession>A0A3M9M6J7</accession>
<dbReference type="Pfam" id="PF01546">
    <property type="entry name" value="Peptidase_M20"/>
    <property type="match status" value="1"/>
</dbReference>
<comment type="caution">
    <text evidence="5">The sequence shown here is derived from an EMBL/GenBank/DDBJ whole genome shotgun (WGS) entry which is preliminary data.</text>
</comment>
<dbReference type="Gene3D" id="3.40.630.10">
    <property type="entry name" value="Zn peptidases"/>
    <property type="match status" value="1"/>
</dbReference>
<evidence type="ECO:0000313" key="5">
    <source>
        <dbReference type="EMBL" id="RNI21194.1"/>
    </source>
</evidence>
<dbReference type="PANTHER" id="PTHR43808">
    <property type="entry name" value="ACETYLORNITHINE DEACETYLASE"/>
    <property type="match status" value="1"/>
</dbReference>
<dbReference type="InterPro" id="IPR011650">
    <property type="entry name" value="Peptidase_M20_dimer"/>
</dbReference>
<feature type="active site" evidence="3">
    <location>
        <position position="72"/>
    </location>
</feature>
<keyword evidence="1" id="KW-0479">Metal-binding</keyword>
<dbReference type="InterPro" id="IPR002933">
    <property type="entry name" value="Peptidase_M20"/>
</dbReference>
<dbReference type="Gene3D" id="3.30.70.360">
    <property type="match status" value="1"/>
</dbReference>
<dbReference type="OrthoDB" id="9783294at2"/>
<sequence>MEEMLDDIRRLVECESPSADQGAVTRSADVVSSVGRGRLGTDPDRVVVNGCTHLRWRFGDKPARVLVLGHHDTVWPLGTLDRIPYGVRDGVLRGPGCFDMKTGLVQAFHAIAALGPLEGSADGVTLLITGDEEVGSPTSRALIEREATGCVASLVLEASGPGGALKIGRKGVSTYQIKIVGRAAHAGLEPASGINAAVALAQLIQDVLALASPEHGTTVTPTLARAGTTTNTIPAEGSLAVDARMWDAGEQQRVDHAIRALTPSLLGATLTVEGGPNRPPLQAGSSGDLTSLALQVAAETGITQLSTMSVGGASDGNFTAGVGVPTLDGLGAVGDGAHAAHEHVLVNHIVPRTTLLAALLRRLLQGAG</sequence>
<evidence type="ECO:0000259" key="4">
    <source>
        <dbReference type="Pfam" id="PF07687"/>
    </source>
</evidence>
<dbReference type="GO" id="GO:0046872">
    <property type="term" value="F:metal ion binding"/>
    <property type="evidence" value="ECO:0007669"/>
    <property type="project" value="UniProtKB-KW"/>
</dbReference>
<feature type="domain" description="Peptidase M20 dimerisation" evidence="4">
    <location>
        <begin position="167"/>
        <end position="261"/>
    </location>
</feature>
<gene>
    <name evidence="5" type="ORF">EFY87_12340</name>
</gene>
<evidence type="ECO:0000256" key="1">
    <source>
        <dbReference type="ARBA" id="ARBA00022723"/>
    </source>
</evidence>
<dbReference type="EMBL" id="RJJQ01000012">
    <property type="protein sequence ID" value="RNI21194.1"/>
    <property type="molecule type" value="Genomic_DNA"/>
</dbReference>
<dbReference type="InterPro" id="IPR036264">
    <property type="entry name" value="Bact_exopeptidase_dim_dom"/>
</dbReference>
<dbReference type="GO" id="GO:0016787">
    <property type="term" value="F:hydrolase activity"/>
    <property type="evidence" value="ECO:0007669"/>
    <property type="project" value="UniProtKB-KW"/>
</dbReference>